<comment type="caution">
    <text evidence="1">The sequence shown here is derived from an EMBL/GenBank/DDBJ whole genome shotgun (WGS) entry which is preliminary data.</text>
</comment>
<proteinExistence type="predicted"/>
<protein>
    <submittedName>
        <fullName evidence="1">Uncharacterized protein</fullName>
    </submittedName>
</protein>
<gene>
    <name evidence="1" type="ORF">EVAR_34055_1</name>
</gene>
<dbReference type="OrthoDB" id="10023262at2759"/>
<sequence>MSSDSSTGKSPPKKKNVKYEQKFVNSWLKDDRLKGWLKKNTKRPQNNVVDRNHQAMSNLNSRRPAPMLHQPLRPLLQVPYPYAELRNSALIATELAKK</sequence>
<evidence type="ECO:0000313" key="2">
    <source>
        <dbReference type="Proteomes" id="UP000299102"/>
    </source>
</evidence>
<organism evidence="1 2">
    <name type="scientific">Eumeta variegata</name>
    <name type="common">Bagworm moth</name>
    <name type="synonym">Eumeta japonica</name>
    <dbReference type="NCBI Taxonomy" id="151549"/>
    <lineage>
        <taxon>Eukaryota</taxon>
        <taxon>Metazoa</taxon>
        <taxon>Ecdysozoa</taxon>
        <taxon>Arthropoda</taxon>
        <taxon>Hexapoda</taxon>
        <taxon>Insecta</taxon>
        <taxon>Pterygota</taxon>
        <taxon>Neoptera</taxon>
        <taxon>Endopterygota</taxon>
        <taxon>Lepidoptera</taxon>
        <taxon>Glossata</taxon>
        <taxon>Ditrysia</taxon>
        <taxon>Tineoidea</taxon>
        <taxon>Psychidae</taxon>
        <taxon>Oiketicinae</taxon>
        <taxon>Eumeta</taxon>
    </lineage>
</organism>
<reference evidence="1 2" key="1">
    <citation type="journal article" date="2019" name="Commun. Biol.">
        <title>The bagworm genome reveals a unique fibroin gene that provides high tensile strength.</title>
        <authorList>
            <person name="Kono N."/>
            <person name="Nakamura H."/>
            <person name="Ohtoshi R."/>
            <person name="Tomita M."/>
            <person name="Numata K."/>
            <person name="Arakawa K."/>
        </authorList>
    </citation>
    <scope>NUCLEOTIDE SEQUENCE [LARGE SCALE GENOMIC DNA]</scope>
</reference>
<dbReference type="AlphaFoldDB" id="A0A4C1VTE0"/>
<evidence type="ECO:0000313" key="1">
    <source>
        <dbReference type="EMBL" id="GBP41622.1"/>
    </source>
</evidence>
<dbReference type="Proteomes" id="UP000299102">
    <property type="component" value="Unassembled WGS sequence"/>
</dbReference>
<keyword evidence="2" id="KW-1185">Reference proteome</keyword>
<dbReference type="EMBL" id="BGZK01000402">
    <property type="protein sequence ID" value="GBP41622.1"/>
    <property type="molecule type" value="Genomic_DNA"/>
</dbReference>
<accession>A0A4C1VTE0</accession>
<name>A0A4C1VTE0_EUMVA</name>